<accession>A0A5C0UHJ9</accession>
<organism evidence="6 7">
    <name type="scientific">Candidatus Nesciobacter abundans</name>
    <dbReference type="NCBI Taxonomy" id="2601668"/>
    <lineage>
        <taxon>Bacteria</taxon>
        <taxon>Pseudomonadati</taxon>
        <taxon>Pseudomonadota</taxon>
        <taxon>Alphaproteobacteria</taxon>
        <taxon>Holosporales</taxon>
        <taxon>Holosporaceae</taxon>
        <taxon>Candidatus Nesciobacter</taxon>
    </lineage>
</organism>
<evidence type="ECO:0000256" key="4">
    <source>
        <dbReference type="ARBA" id="ARBA00047846"/>
    </source>
</evidence>
<reference evidence="6 7" key="1">
    <citation type="submission" date="2019-08" db="EMBL/GenBank/DDBJ databases">
        <title>Highly reduced genomes of protist endosymbionts show evolutionary convergence.</title>
        <authorList>
            <person name="George E."/>
            <person name="Husnik F."/>
            <person name="Tashyreva D."/>
            <person name="Prokopchuk G."/>
            <person name="Horak A."/>
            <person name="Kwong W.K."/>
            <person name="Lukes J."/>
            <person name="Keeling P.J."/>
        </authorList>
    </citation>
    <scope>NUCLEOTIDE SEQUENCE [LARGE SCALE GENOMIC DNA]</scope>
    <source>
        <strain evidence="6">1604HC</strain>
    </source>
</reference>
<dbReference type="OrthoDB" id="9807064at2"/>
<dbReference type="EMBL" id="CP043314">
    <property type="protein sequence ID" value="QEK39170.1"/>
    <property type="molecule type" value="Genomic_DNA"/>
</dbReference>
<dbReference type="GO" id="GO:0004077">
    <property type="term" value="F:biotin--[biotin carboxyl-carrier protein] ligase activity"/>
    <property type="evidence" value="ECO:0007669"/>
    <property type="project" value="UniProtKB-EC"/>
</dbReference>
<gene>
    <name evidence="6" type="ORF">FZC36_01865</name>
</gene>
<feature type="domain" description="BPL/LPL catalytic" evidence="5">
    <location>
        <begin position="13"/>
        <end position="224"/>
    </location>
</feature>
<dbReference type="InterPro" id="IPR045864">
    <property type="entry name" value="aa-tRNA-synth_II/BPL/LPL"/>
</dbReference>
<dbReference type="InterPro" id="IPR004408">
    <property type="entry name" value="Biotin_CoA_COase_ligase"/>
</dbReference>
<dbReference type="Proteomes" id="UP000324924">
    <property type="component" value="Chromosome"/>
</dbReference>
<evidence type="ECO:0000256" key="3">
    <source>
        <dbReference type="ARBA" id="ARBA00024227"/>
    </source>
</evidence>
<keyword evidence="1 6" id="KW-0436">Ligase</keyword>
<keyword evidence="7" id="KW-1185">Reference proteome</keyword>
<dbReference type="SUPFAM" id="SSF55681">
    <property type="entry name" value="Class II aaRS and biotin synthetases"/>
    <property type="match status" value="1"/>
</dbReference>
<sequence length="293" mass="33247">MFILFAIAIVVNLTKTNFVKLKKFHGTEFFFKSIDSTQKFARELIKENLDEYFEDNKFITVRATKQEVGVGQYERVWNSPEGNLYLTSIIPVPNDKEAQDLINLSQMISLLIHQILKDYRIDTEIKWINDVMYCGKKISGNLSELYDYNGSNSGKISKVAIIGIGLNINLSPLGRSTCMKEAFMLNNFINNNGMVSLNCVQNISVEDFSDHIACRLGKFFRDFLQTGIKPHLDYINSNLAYAGQNVILNSREETFKGALKGINDNGMAVLTIDEKEKEFSSGSMFLDLNDTDH</sequence>
<comment type="catalytic activity">
    <reaction evidence="4">
        <text>biotin + L-lysyl-[protein] + ATP = N(6)-biotinyl-L-lysyl-[protein] + AMP + diphosphate + H(+)</text>
        <dbReference type="Rhea" id="RHEA:11756"/>
        <dbReference type="Rhea" id="RHEA-COMP:9752"/>
        <dbReference type="Rhea" id="RHEA-COMP:10505"/>
        <dbReference type="ChEBI" id="CHEBI:15378"/>
        <dbReference type="ChEBI" id="CHEBI:29969"/>
        <dbReference type="ChEBI" id="CHEBI:30616"/>
        <dbReference type="ChEBI" id="CHEBI:33019"/>
        <dbReference type="ChEBI" id="CHEBI:57586"/>
        <dbReference type="ChEBI" id="CHEBI:83144"/>
        <dbReference type="ChEBI" id="CHEBI:456215"/>
        <dbReference type="EC" id="6.3.4.15"/>
    </reaction>
</comment>
<dbReference type="InterPro" id="IPR004143">
    <property type="entry name" value="BPL_LPL_catalytic"/>
</dbReference>
<dbReference type="Pfam" id="PF03099">
    <property type="entry name" value="BPL_LplA_LipB"/>
    <property type="match status" value="1"/>
</dbReference>
<evidence type="ECO:0000259" key="5">
    <source>
        <dbReference type="PROSITE" id="PS51733"/>
    </source>
</evidence>
<name>A0A5C0UHJ9_9PROT</name>
<evidence type="ECO:0000313" key="6">
    <source>
        <dbReference type="EMBL" id="QEK39170.1"/>
    </source>
</evidence>
<dbReference type="EC" id="6.3.4.15" evidence="3"/>
<dbReference type="Gene3D" id="3.30.930.10">
    <property type="entry name" value="Bira Bifunctional Protein, Domain 2"/>
    <property type="match status" value="1"/>
</dbReference>
<evidence type="ECO:0000256" key="1">
    <source>
        <dbReference type="ARBA" id="ARBA00022598"/>
    </source>
</evidence>
<dbReference type="AlphaFoldDB" id="A0A5C0UHJ9"/>
<evidence type="ECO:0000256" key="2">
    <source>
        <dbReference type="ARBA" id="ARBA00023267"/>
    </source>
</evidence>
<dbReference type="NCBIfam" id="TIGR00121">
    <property type="entry name" value="birA_ligase"/>
    <property type="match status" value="1"/>
</dbReference>
<dbReference type="PANTHER" id="PTHR12835">
    <property type="entry name" value="BIOTIN PROTEIN LIGASE"/>
    <property type="match status" value="1"/>
</dbReference>
<proteinExistence type="predicted"/>
<dbReference type="InterPro" id="IPR003142">
    <property type="entry name" value="BPL_C"/>
</dbReference>
<protein>
    <recommendedName>
        <fullName evidence="3">biotin--[biotin carboxyl-carrier protein] ligase</fullName>
        <ecNumber evidence="3">6.3.4.15</ecNumber>
    </recommendedName>
</protein>
<dbReference type="PROSITE" id="PS51733">
    <property type="entry name" value="BPL_LPL_CATALYTIC"/>
    <property type="match status" value="1"/>
</dbReference>
<dbReference type="PANTHER" id="PTHR12835:SF5">
    <property type="entry name" value="BIOTIN--PROTEIN LIGASE"/>
    <property type="match status" value="1"/>
</dbReference>
<dbReference type="GO" id="GO:0005737">
    <property type="term" value="C:cytoplasm"/>
    <property type="evidence" value="ECO:0007669"/>
    <property type="project" value="TreeGrafter"/>
</dbReference>
<dbReference type="KEGG" id="nabu:FZC36_01865"/>
<evidence type="ECO:0000313" key="7">
    <source>
        <dbReference type="Proteomes" id="UP000324924"/>
    </source>
</evidence>
<keyword evidence="2" id="KW-0092">Biotin</keyword>
<dbReference type="Pfam" id="PF02237">
    <property type="entry name" value="BPL_C"/>
    <property type="match status" value="1"/>
</dbReference>